<dbReference type="InterPro" id="IPR029026">
    <property type="entry name" value="tRNA_m1G_MTases_N"/>
</dbReference>
<dbReference type="Pfam" id="PF22435">
    <property type="entry name" value="MRM3-like_sub_bind"/>
    <property type="match status" value="1"/>
</dbReference>
<evidence type="ECO:0000313" key="6">
    <source>
        <dbReference type="Proteomes" id="UP000310016"/>
    </source>
</evidence>
<dbReference type="SMART" id="SM00967">
    <property type="entry name" value="SpoU_sub_bind"/>
    <property type="match status" value="1"/>
</dbReference>
<dbReference type="Pfam" id="PF00588">
    <property type="entry name" value="SpoU_methylase"/>
    <property type="match status" value="1"/>
</dbReference>
<dbReference type="Gene3D" id="3.30.1330.30">
    <property type="match status" value="1"/>
</dbReference>
<feature type="domain" description="RNA 2-O ribose methyltransferase substrate binding" evidence="4">
    <location>
        <begin position="32"/>
        <end position="105"/>
    </location>
</feature>
<dbReference type="OrthoDB" id="9794400at2"/>
<dbReference type="GO" id="GO:0006396">
    <property type="term" value="P:RNA processing"/>
    <property type="evidence" value="ECO:0007669"/>
    <property type="project" value="InterPro"/>
</dbReference>
<reference evidence="5 6" key="1">
    <citation type="submission" date="2019-04" db="EMBL/GenBank/DDBJ databases">
        <title>Chitiniphilus eburnea sp. nov., a novel chitinolytic bacterium isolated from aquaculture sludge.</title>
        <authorList>
            <person name="Sheng M."/>
        </authorList>
    </citation>
    <scope>NUCLEOTIDE SEQUENCE [LARGE SCALE GENOMIC DNA]</scope>
    <source>
        <strain evidence="5 6">HX-2-15</strain>
    </source>
</reference>
<dbReference type="InterPro" id="IPR013123">
    <property type="entry name" value="SpoU_subst-bd"/>
</dbReference>
<dbReference type="AlphaFoldDB" id="A0A4U0Q526"/>
<keyword evidence="6" id="KW-1185">Reference proteome</keyword>
<dbReference type="GO" id="GO:0003723">
    <property type="term" value="F:RNA binding"/>
    <property type="evidence" value="ECO:0007669"/>
    <property type="project" value="InterPro"/>
</dbReference>
<name>A0A4U0Q526_9NEIS</name>
<keyword evidence="3 5" id="KW-0808">Transferase</keyword>
<dbReference type="GO" id="GO:0008173">
    <property type="term" value="F:RNA methyltransferase activity"/>
    <property type="evidence" value="ECO:0007669"/>
    <property type="project" value="InterPro"/>
</dbReference>
<comment type="caution">
    <text evidence="5">The sequence shown here is derived from an EMBL/GenBank/DDBJ whole genome shotgun (WGS) entry which is preliminary data.</text>
</comment>
<dbReference type="EMBL" id="SUMF01000003">
    <property type="protein sequence ID" value="TJZ76165.1"/>
    <property type="molecule type" value="Genomic_DNA"/>
</dbReference>
<dbReference type="InterPro" id="IPR029028">
    <property type="entry name" value="Alpha/beta_knot_MTases"/>
</dbReference>
<dbReference type="CDD" id="cd18095">
    <property type="entry name" value="SpoU-like_rRNA-MTase"/>
    <property type="match status" value="1"/>
</dbReference>
<evidence type="ECO:0000256" key="2">
    <source>
        <dbReference type="ARBA" id="ARBA00022603"/>
    </source>
</evidence>
<dbReference type="InterPro" id="IPR053888">
    <property type="entry name" value="MRM3-like_sub_bind"/>
</dbReference>
<dbReference type="InterPro" id="IPR051259">
    <property type="entry name" value="rRNA_Methyltransferase"/>
</dbReference>
<comment type="similarity">
    <text evidence="1">Belongs to the class IV-like SAM-binding methyltransferase superfamily. RNA methyltransferase TrmH family.</text>
</comment>
<dbReference type="SUPFAM" id="SSF75217">
    <property type="entry name" value="alpha/beta knot"/>
    <property type="match status" value="1"/>
</dbReference>
<dbReference type="InterPro" id="IPR001537">
    <property type="entry name" value="SpoU_MeTrfase"/>
</dbReference>
<evidence type="ECO:0000256" key="3">
    <source>
        <dbReference type="ARBA" id="ARBA00022679"/>
    </source>
</evidence>
<dbReference type="GO" id="GO:0032259">
    <property type="term" value="P:methylation"/>
    <property type="evidence" value="ECO:0007669"/>
    <property type="project" value="UniProtKB-KW"/>
</dbReference>
<protein>
    <submittedName>
        <fullName evidence="5">RNA methyltransferase</fullName>
    </submittedName>
</protein>
<dbReference type="PANTHER" id="PTHR43191:SF2">
    <property type="entry name" value="RRNA METHYLTRANSFERASE 3, MITOCHONDRIAL"/>
    <property type="match status" value="1"/>
</dbReference>
<proteinExistence type="inferred from homology"/>
<evidence type="ECO:0000256" key="1">
    <source>
        <dbReference type="ARBA" id="ARBA00007228"/>
    </source>
</evidence>
<dbReference type="Gene3D" id="3.40.1280.10">
    <property type="match status" value="1"/>
</dbReference>
<dbReference type="InterPro" id="IPR029064">
    <property type="entry name" value="Ribosomal_eL30-like_sf"/>
</dbReference>
<dbReference type="RefSeq" id="WP_136772215.1">
    <property type="nucleotide sequence ID" value="NZ_CP156074.1"/>
</dbReference>
<dbReference type="Proteomes" id="UP000310016">
    <property type="component" value="Unassembled WGS sequence"/>
</dbReference>
<accession>A0A4U0Q526</accession>
<dbReference type="GO" id="GO:0005737">
    <property type="term" value="C:cytoplasm"/>
    <property type="evidence" value="ECO:0007669"/>
    <property type="project" value="UniProtKB-ARBA"/>
</dbReference>
<organism evidence="5 6">
    <name type="scientific">Chitiniphilus eburneus</name>
    <dbReference type="NCBI Taxonomy" id="2571148"/>
    <lineage>
        <taxon>Bacteria</taxon>
        <taxon>Pseudomonadati</taxon>
        <taxon>Pseudomonadota</taxon>
        <taxon>Betaproteobacteria</taxon>
        <taxon>Neisseriales</taxon>
        <taxon>Chitinibacteraceae</taxon>
        <taxon>Chitiniphilus</taxon>
    </lineage>
</organism>
<dbReference type="SUPFAM" id="SSF55315">
    <property type="entry name" value="L30e-like"/>
    <property type="match status" value="1"/>
</dbReference>
<keyword evidence="2 5" id="KW-0489">Methyltransferase</keyword>
<dbReference type="PANTHER" id="PTHR43191">
    <property type="entry name" value="RRNA METHYLTRANSFERASE 3"/>
    <property type="match status" value="1"/>
</dbReference>
<evidence type="ECO:0000259" key="4">
    <source>
        <dbReference type="SMART" id="SM00967"/>
    </source>
</evidence>
<sequence>METIQSRHNPLFKHLHKLATQRRERLKSRQTLLDGPHLLASALDAGWVPGRLLATPQGMASPEIAALIRRAGSPLTLIDPTLFADLSELPSPTGVLALTDWPASKTPRRDGFCLLLDGVQDPGNVGTILRTAAAAGVMQVLLSPGCADVWSPKVLRSGMGAHFLLDIVERADLPAFADDFQGVIAATLLDGAIDLHAASLTGDLALAVGAEGQGVTPELAARARLRLRIPMAPGVESLNVGAAAAICLYERVRQLGGMFPPRA</sequence>
<gene>
    <name evidence="5" type="ORF">FAZ21_05150</name>
</gene>
<evidence type="ECO:0000313" key="5">
    <source>
        <dbReference type="EMBL" id="TJZ76165.1"/>
    </source>
</evidence>